<evidence type="ECO:0000313" key="6">
    <source>
        <dbReference type="EMBL" id="EPZ31687.1"/>
    </source>
</evidence>
<dbReference type="PROSITE" id="PS50011">
    <property type="entry name" value="PROTEIN_KINASE_DOM"/>
    <property type="match status" value="1"/>
</dbReference>
<organism evidence="6 7">
    <name type="scientific">Rozella allomycis (strain CSF55)</name>
    <dbReference type="NCBI Taxonomy" id="988480"/>
    <lineage>
        <taxon>Eukaryota</taxon>
        <taxon>Fungi</taxon>
        <taxon>Fungi incertae sedis</taxon>
        <taxon>Cryptomycota</taxon>
        <taxon>Cryptomycota incertae sedis</taxon>
        <taxon>Rozella</taxon>
    </lineage>
</organism>
<dbReference type="InterPro" id="IPR017441">
    <property type="entry name" value="Protein_kinase_ATP_BS"/>
</dbReference>
<dbReference type="PROSITE" id="PS00107">
    <property type="entry name" value="PROTEIN_KINASE_ATP"/>
    <property type="match status" value="1"/>
</dbReference>
<dbReference type="PANTHER" id="PTHR48014">
    <property type="entry name" value="SERINE/THREONINE-PROTEIN KINASE FRAY2"/>
    <property type="match status" value="1"/>
</dbReference>
<evidence type="ECO:0000256" key="1">
    <source>
        <dbReference type="ARBA" id="ARBA00008874"/>
    </source>
</evidence>
<feature type="region of interest" description="Disordered" evidence="4">
    <location>
        <begin position="316"/>
        <end position="370"/>
    </location>
</feature>
<feature type="binding site" evidence="2">
    <location>
        <position position="44"/>
    </location>
    <ligand>
        <name>ATP</name>
        <dbReference type="ChEBI" id="CHEBI:30616"/>
    </ligand>
</feature>
<sequence length="569" mass="63890">MEDTAESFSMNAEDYELGKTIGFGSSGIVFTALYTPLKKPVAVKMIDLDSFERNQIDTLRKEIQVMSLCKHPNVLPVYASFLNSRKLWIVTPLMQIGSCLDVLKNHYPDGLEEGIIACILYQALQGLDYLHKNNHIHRDFKAGNLLMDRYGTVYLADFGVSSSLMEDFERKGIRKTFVGTPCWMAPEVMEMTKGYDTKADIWSVGITALELAYGFAPFAKFPPMKVIYLTLNNQAPTLDKNHANRKYSKAFKEMIDCCLQKDPTKRPTCEVLLKHSFFKQIKKSSGLEKFIEGLSTVEERAKKDFNQTVYDTTDAEDSHSWDFDSVNGGDEESQLDESKSSNEGKSNDFNKKSRFILESSNADTPTKENVSEIKKGRFSVIEKPLLPSEIPKANLPKVESSESIKPILQRQPSTDSSVFSSGKRTFEVRTVATEEKSILSPSISQSHSTSTQKPNEQTRGRFQVLSIDPPTDTNENGNVTSTAGNTPIEMLPSPVVNTSLKSKVSFNESIEKIIPLPATDKQKPSEEKSMLDGLSLISNLEKYIKSLLKENEDLKRENEALKRSINRVE</sequence>
<keyword evidence="7" id="KW-1185">Reference proteome</keyword>
<evidence type="ECO:0000256" key="2">
    <source>
        <dbReference type="PROSITE-ProRule" id="PRU10141"/>
    </source>
</evidence>
<dbReference type="GO" id="GO:0004672">
    <property type="term" value="F:protein kinase activity"/>
    <property type="evidence" value="ECO:0007669"/>
    <property type="project" value="InterPro"/>
</dbReference>
<dbReference type="PANTHER" id="PTHR48014:SF21">
    <property type="entry name" value="SERINE_THREONINE-PROTEIN KINASE FRAY2"/>
    <property type="match status" value="1"/>
</dbReference>
<protein>
    <submittedName>
        <fullName evidence="6">Protein kinase, catalytic domain-containing protein</fullName>
    </submittedName>
</protein>
<feature type="compositionally biased region" description="Polar residues" evidence="4">
    <location>
        <begin position="471"/>
        <end position="485"/>
    </location>
</feature>
<dbReference type="OMA" id="PQYESSH"/>
<keyword evidence="3" id="KW-0175">Coiled coil</keyword>
<dbReference type="GO" id="GO:1902554">
    <property type="term" value="C:serine/threonine protein kinase complex"/>
    <property type="evidence" value="ECO:0007669"/>
    <property type="project" value="TreeGrafter"/>
</dbReference>
<dbReference type="SUPFAM" id="SSF56112">
    <property type="entry name" value="Protein kinase-like (PK-like)"/>
    <property type="match status" value="1"/>
</dbReference>
<dbReference type="AlphaFoldDB" id="A0A075ANY6"/>
<dbReference type="STRING" id="988480.A0A075ANY6"/>
<dbReference type="Proteomes" id="UP000030755">
    <property type="component" value="Unassembled WGS sequence"/>
</dbReference>
<evidence type="ECO:0000259" key="5">
    <source>
        <dbReference type="PROSITE" id="PS50011"/>
    </source>
</evidence>
<evidence type="ECO:0000256" key="3">
    <source>
        <dbReference type="SAM" id="Coils"/>
    </source>
</evidence>
<dbReference type="InterPro" id="IPR011009">
    <property type="entry name" value="Kinase-like_dom_sf"/>
</dbReference>
<dbReference type="SMART" id="SM00220">
    <property type="entry name" value="S_TKc"/>
    <property type="match status" value="1"/>
</dbReference>
<dbReference type="FunFam" id="1.10.510.10:FF:000947">
    <property type="entry name" value="serine/threonine-protein kinase OSR1"/>
    <property type="match status" value="1"/>
</dbReference>
<evidence type="ECO:0000313" key="7">
    <source>
        <dbReference type="Proteomes" id="UP000030755"/>
    </source>
</evidence>
<dbReference type="Gene3D" id="1.10.510.10">
    <property type="entry name" value="Transferase(Phosphotransferase) domain 1"/>
    <property type="match status" value="1"/>
</dbReference>
<accession>A0A075ANY6</accession>
<feature type="domain" description="Protein kinase" evidence="5">
    <location>
        <begin position="15"/>
        <end position="278"/>
    </location>
</feature>
<proteinExistence type="inferred from homology"/>
<feature type="region of interest" description="Disordered" evidence="4">
    <location>
        <begin position="434"/>
        <end position="489"/>
    </location>
</feature>
<feature type="compositionally biased region" description="Low complexity" evidence="4">
    <location>
        <begin position="438"/>
        <end position="452"/>
    </location>
</feature>
<comment type="similarity">
    <text evidence="1">Belongs to the protein kinase superfamily. STE Ser/Thr protein kinase family. STE20 subfamily.</text>
</comment>
<keyword evidence="6" id="KW-0808">Transferase</keyword>
<feature type="coiled-coil region" evidence="3">
    <location>
        <begin position="537"/>
        <end position="564"/>
    </location>
</feature>
<reference evidence="6 7" key="1">
    <citation type="journal article" date="2013" name="Curr. Biol.">
        <title>Shared signatures of parasitism and phylogenomics unite Cryptomycota and microsporidia.</title>
        <authorList>
            <person name="James T.Y."/>
            <person name="Pelin A."/>
            <person name="Bonen L."/>
            <person name="Ahrendt S."/>
            <person name="Sain D."/>
            <person name="Corradi N."/>
            <person name="Stajich J.E."/>
        </authorList>
    </citation>
    <scope>NUCLEOTIDE SEQUENCE [LARGE SCALE GENOMIC DNA]</scope>
    <source>
        <strain evidence="6 7">CSF55</strain>
    </source>
</reference>
<keyword evidence="6" id="KW-0418">Kinase</keyword>
<dbReference type="OrthoDB" id="248923at2759"/>
<gene>
    <name evidence="6" type="ORF">O9G_000166</name>
</gene>
<name>A0A075ANY6_ROZAC</name>
<keyword evidence="2" id="KW-0067">ATP-binding</keyword>
<dbReference type="EMBL" id="KE561209">
    <property type="protein sequence ID" value="EPZ31687.1"/>
    <property type="molecule type" value="Genomic_DNA"/>
</dbReference>
<dbReference type="Pfam" id="PF00069">
    <property type="entry name" value="Pkinase"/>
    <property type="match status" value="1"/>
</dbReference>
<dbReference type="GO" id="GO:0043539">
    <property type="term" value="F:protein serine/threonine kinase activator activity"/>
    <property type="evidence" value="ECO:0007669"/>
    <property type="project" value="InterPro"/>
</dbReference>
<dbReference type="InterPro" id="IPR047173">
    <property type="entry name" value="STRAD_A/B-like"/>
</dbReference>
<evidence type="ECO:0000256" key="4">
    <source>
        <dbReference type="SAM" id="MobiDB-lite"/>
    </source>
</evidence>
<dbReference type="Gene3D" id="3.30.200.20">
    <property type="entry name" value="Phosphorylase Kinase, domain 1"/>
    <property type="match status" value="1"/>
</dbReference>
<keyword evidence="2" id="KW-0547">Nucleotide-binding</keyword>
<dbReference type="GO" id="GO:0005524">
    <property type="term" value="F:ATP binding"/>
    <property type="evidence" value="ECO:0007669"/>
    <property type="project" value="UniProtKB-UniRule"/>
</dbReference>
<dbReference type="GO" id="GO:0006611">
    <property type="term" value="P:protein export from nucleus"/>
    <property type="evidence" value="ECO:0007669"/>
    <property type="project" value="TreeGrafter"/>
</dbReference>
<dbReference type="HOGENOM" id="CLU_000288_2_9_1"/>
<dbReference type="InterPro" id="IPR000719">
    <property type="entry name" value="Prot_kinase_dom"/>
</dbReference>
<feature type="compositionally biased region" description="Basic and acidic residues" evidence="4">
    <location>
        <begin position="336"/>
        <end position="351"/>
    </location>
</feature>